<keyword evidence="1" id="KW-0812">Transmembrane</keyword>
<dbReference type="EMBL" id="JARTLI010000006">
    <property type="protein sequence ID" value="MED5051496.1"/>
    <property type="molecule type" value="Genomic_DNA"/>
</dbReference>
<dbReference type="NCBIfam" id="NF040535">
    <property type="entry name" value="LiaF_C_term"/>
    <property type="match status" value="1"/>
</dbReference>
<feature type="transmembrane region" description="Helical" evidence="1">
    <location>
        <begin position="58"/>
        <end position="90"/>
    </location>
</feature>
<keyword evidence="1" id="KW-0472">Membrane</keyword>
<reference evidence="3 4" key="1">
    <citation type="submission" date="2023-03" db="EMBL/GenBank/DDBJ databases">
        <title>Bacillus Genome Sequencing.</title>
        <authorList>
            <person name="Dunlap C."/>
        </authorList>
    </citation>
    <scope>NUCLEOTIDE SEQUENCE [LARGE SCALE GENOMIC DNA]</scope>
    <source>
        <strain evidence="3 4">NRS-38</strain>
    </source>
</reference>
<proteinExistence type="predicted"/>
<sequence length="244" mass="28117">MLNHRKKTDYISWTILIGVLLLAIEISFFHQGLIFSLLVSGAFIYIGRKKWHSMIGKILFWLGIIHLVFNVFTMMTARFFLLAILLYVLIQFFQSKRQPALLQPKIQPADRTVQTEILERKPLLQNLLFGRQKTPEQAYEWNDVNIQVGLGDTVIDLSYAVLPKGEAVISIRHWIGNVQIFVPYELEISIVHSAVVGSTLILDKEKEQMFNQTLVWQTAAYETAEQKLKIITSMMVGNLEVKRI</sequence>
<evidence type="ECO:0000256" key="1">
    <source>
        <dbReference type="SAM" id="Phobius"/>
    </source>
</evidence>
<evidence type="ECO:0000313" key="4">
    <source>
        <dbReference type="Proteomes" id="UP001339962"/>
    </source>
</evidence>
<dbReference type="InterPro" id="IPR024425">
    <property type="entry name" value="LiaF-like_C"/>
</dbReference>
<gene>
    <name evidence="3" type="primary">liaF</name>
    <name evidence="3" type="ORF">P9850_06420</name>
</gene>
<evidence type="ECO:0000259" key="2">
    <source>
        <dbReference type="Pfam" id="PF09922"/>
    </source>
</evidence>
<dbReference type="RefSeq" id="WP_328217707.1">
    <property type="nucleotide sequence ID" value="NZ_JARTLI010000006.1"/>
</dbReference>
<name>A0ABD5IVS0_9BACL</name>
<comment type="caution">
    <text evidence="3">The sequence shown here is derived from an EMBL/GenBank/DDBJ whole genome shotgun (WGS) entry which is preliminary data.</text>
</comment>
<keyword evidence="1" id="KW-1133">Transmembrane helix</keyword>
<dbReference type="PIRSF" id="PIRSF031509">
    <property type="entry name" value="Cell_wall_LiaF/YvqF"/>
    <property type="match status" value="1"/>
</dbReference>
<dbReference type="AlphaFoldDB" id="A0ABD5IVS0"/>
<dbReference type="InterPro" id="IPR047793">
    <property type="entry name" value="LiaF_C"/>
</dbReference>
<protein>
    <submittedName>
        <fullName evidence="3">Cell wall-active antibiotics response protein LiaF</fullName>
    </submittedName>
</protein>
<dbReference type="Proteomes" id="UP001339962">
    <property type="component" value="Unassembled WGS sequence"/>
</dbReference>
<feature type="transmembrane region" description="Helical" evidence="1">
    <location>
        <begin position="13"/>
        <end position="46"/>
    </location>
</feature>
<dbReference type="Pfam" id="PF09922">
    <property type="entry name" value="LiaF-like_C"/>
    <property type="match status" value="1"/>
</dbReference>
<accession>A0ABD5IVS0</accession>
<feature type="domain" description="Cell wall-active antibiotics response LiaF-like C-terminal" evidence="2">
    <location>
        <begin position="129"/>
        <end position="241"/>
    </location>
</feature>
<evidence type="ECO:0000313" key="3">
    <source>
        <dbReference type="EMBL" id="MED5051496.1"/>
    </source>
</evidence>
<dbReference type="InterPro" id="IPR016975">
    <property type="entry name" value="Cell_wall_LiaF"/>
</dbReference>
<organism evidence="3 4">
    <name type="scientific">Anoxybacteroides rupiense</name>
    <dbReference type="NCBI Taxonomy" id="311460"/>
    <lineage>
        <taxon>Bacteria</taxon>
        <taxon>Bacillati</taxon>
        <taxon>Bacillota</taxon>
        <taxon>Bacilli</taxon>
        <taxon>Bacillales</taxon>
        <taxon>Anoxybacillaceae</taxon>
        <taxon>Anoxybacteroides</taxon>
    </lineage>
</organism>